<gene>
    <name evidence="3" type="ORF">GH714_002354</name>
</gene>
<accession>A0A6A6LHA1</accession>
<dbReference type="AlphaFoldDB" id="A0A6A6LHA1"/>
<evidence type="ECO:0000313" key="3">
    <source>
        <dbReference type="EMBL" id="KAF2299678.1"/>
    </source>
</evidence>
<name>A0A6A6LHA1_HEVBR</name>
<sequence>MEEGEKVNFMLELCVQTKPGARAEERRKWWASYPHRYIASLERNGKLETLEAINEKIWNRFKNPKLSNSNCAKLSMETKLQPVLNGVEILNLGIPRKLLLWPYALLHGRYANISMVLKHYEENIKSKMKKGVATLSTSLSTILSTTTTFHTGSVKDGANHGGGNETWTVLVTASMTSVPLFENA</sequence>
<dbReference type="PANTHER" id="PTHR15502">
    <property type="entry name" value="CALCINEURIN-BINDING PROTEIN CABIN 1-RELATED"/>
    <property type="match status" value="1"/>
</dbReference>
<evidence type="ECO:0000256" key="1">
    <source>
        <dbReference type="ARBA" id="ARBA00004123"/>
    </source>
</evidence>
<evidence type="ECO:0000313" key="4">
    <source>
        <dbReference type="Proteomes" id="UP000467840"/>
    </source>
</evidence>
<comment type="caution">
    <text evidence="3">The sequence shown here is derived from an EMBL/GenBank/DDBJ whole genome shotgun (WGS) entry which is preliminary data.</text>
</comment>
<reference evidence="3 4" key="1">
    <citation type="journal article" date="2020" name="Mol. Plant">
        <title>The Chromosome-Based Rubber Tree Genome Provides New Insights into Spurge Genome Evolution and Rubber Biosynthesis.</title>
        <authorList>
            <person name="Liu J."/>
            <person name="Shi C."/>
            <person name="Shi C.C."/>
            <person name="Li W."/>
            <person name="Zhang Q.J."/>
            <person name="Zhang Y."/>
            <person name="Li K."/>
            <person name="Lu H.F."/>
            <person name="Shi C."/>
            <person name="Zhu S.T."/>
            <person name="Xiao Z.Y."/>
            <person name="Nan H."/>
            <person name="Yue Y."/>
            <person name="Zhu X.G."/>
            <person name="Wu Y."/>
            <person name="Hong X.N."/>
            <person name="Fan G.Y."/>
            <person name="Tong Y."/>
            <person name="Zhang D."/>
            <person name="Mao C.L."/>
            <person name="Liu Y.L."/>
            <person name="Hao S.J."/>
            <person name="Liu W.Q."/>
            <person name="Lv M.Q."/>
            <person name="Zhang H.B."/>
            <person name="Liu Y."/>
            <person name="Hu-Tang G.R."/>
            <person name="Wang J.P."/>
            <person name="Wang J.H."/>
            <person name="Sun Y.H."/>
            <person name="Ni S.B."/>
            <person name="Chen W.B."/>
            <person name="Zhang X.C."/>
            <person name="Jiao Y.N."/>
            <person name="Eichler E.E."/>
            <person name="Li G.H."/>
            <person name="Liu X."/>
            <person name="Gao L.Z."/>
        </authorList>
    </citation>
    <scope>NUCLEOTIDE SEQUENCE [LARGE SCALE GENOMIC DNA]</scope>
    <source>
        <strain evidence="4">cv. GT1</strain>
        <tissue evidence="3">Leaf</tissue>
    </source>
</reference>
<keyword evidence="2" id="KW-0539">Nucleus</keyword>
<dbReference type="GO" id="GO:0005634">
    <property type="term" value="C:nucleus"/>
    <property type="evidence" value="ECO:0007669"/>
    <property type="project" value="UniProtKB-SubCell"/>
</dbReference>
<dbReference type="Proteomes" id="UP000467840">
    <property type="component" value="Chromosome 4"/>
</dbReference>
<organism evidence="3 4">
    <name type="scientific">Hevea brasiliensis</name>
    <name type="common">Para rubber tree</name>
    <name type="synonym">Siphonia brasiliensis</name>
    <dbReference type="NCBI Taxonomy" id="3981"/>
    <lineage>
        <taxon>Eukaryota</taxon>
        <taxon>Viridiplantae</taxon>
        <taxon>Streptophyta</taxon>
        <taxon>Embryophyta</taxon>
        <taxon>Tracheophyta</taxon>
        <taxon>Spermatophyta</taxon>
        <taxon>Magnoliopsida</taxon>
        <taxon>eudicotyledons</taxon>
        <taxon>Gunneridae</taxon>
        <taxon>Pentapetalae</taxon>
        <taxon>rosids</taxon>
        <taxon>fabids</taxon>
        <taxon>Malpighiales</taxon>
        <taxon>Euphorbiaceae</taxon>
        <taxon>Crotonoideae</taxon>
        <taxon>Micrandreae</taxon>
        <taxon>Hevea</taxon>
    </lineage>
</organism>
<dbReference type="InterPro" id="IPR033053">
    <property type="entry name" value="Hir3/CABIN1"/>
</dbReference>
<dbReference type="PANTHER" id="PTHR15502:SF7">
    <property type="entry name" value="CALCINEURIN-BINDING PROTEIN CABIN-1"/>
    <property type="match status" value="1"/>
</dbReference>
<comment type="subcellular location">
    <subcellularLocation>
        <location evidence="1">Nucleus</location>
    </subcellularLocation>
</comment>
<proteinExistence type="predicted"/>
<dbReference type="EMBL" id="JAAGAX010000010">
    <property type="protein sequence ID" value="KAF2299678.1"/>
    <property type="molecule type" value="Genomic_DNA"/>
</dbReference>
<evidence type="ECO:0000256" key="2">
    <source>
        <dbReference type="ARBA" id="ARBA00023242"/>
    </source>
</evidence>
<dbReference type="GO" id="GO:0006325">
    <property type="term" value="P:chromatin organization"/>
    <property type="evidence" value="ECO:0007669"/>
    <property type="project" value="InterPro"/>
</dbReference>
<keyword evidence="4" id="KW-1185">Reference proteome</keyword>
<protein>
    <submittedName>
        <fullName evidence="3">Uncharacterized protein</fullName>
    </submittedName>
</protein>
<dbReference type="GO" id="GO:0031491">
    <property type="term" value="F:nucleosome binding"/>
    <property type="evidence" value="ECO:0007669"/>
    <property type="project" value="TreeGrafter"/>
</dbReference>